<reference evidence="9 10" key="1">
    <citation type="submission" date="2020-03" db="EMBL/GenBank/DDBJ databases">
        <title>Soil Listeria distribution.</title>
        <authorList>
            <person name="Liao J."/>
            <person name="Wiedmann M."/>
        </authorList>
    </citation>
    <scope>NUCLEOTIDE SEQUENCE [LARGE SCALE GENOMIC DNA]</scope>
    <source>
        <strain evidence="9 10">FSL L7-1507</strain>
    </source>
</reference>
<feature type="transmembrane region" description="Helical" evidence="5">
    <location>
        <begin position="713"/>
        <end position="730"/>
    </location>
</feature>
<dbReference type="Gene3D" id="2.60.40.10">
    <property type="entry name" value="Immunoglobulins"/>
    <property type="match status" value="1"/>
</dbReference>
<dbReference type="Gene3D" id="2.60.40.1140">
    <property type="entry name" value="Collagen-binding surface protein Cna, B-type domain"/>
    <property type="match status" value="1"/>
</dbReference>
<dbReference type="EMBL" id="JAARRM010000006">
    <property type="protein sequence ID" value="MBC1522313.1"/>
    <property type="molecule type" value="Genomic_DNA"/>
</dbReference>
<comment type="similarity">
    <text evidence="1">Belongs to the serine-aspartate repeat-containing protein (SDr) family.</text>
</comment>
<keyword evidence="5" id="KW-0812">Transmembrane</keyword>
<dbReference type="Proteomes" id="UP000559885">
    <property type="component" value="Unassembled WGS sequence"/>
</dbReference>
<protein>
    <submittedName>
        <fullName evidence="9">Cna B-type domain-containing protein</fullName>
    </submittedName>
</protein>
<dbReference type="InterPro" id="IPR008454">
    <property type="entry name" value="Collagen-bd_Cna-like_B-typ_dom"/>
</dbReference>
<keyword evidence="3" id="KW-0732">Signal</keyword>
<dbReference type="SUPFAM" id="SSF49478">
    <property type="entry name" value="Cna protein B-type domain"/>
    <property type="match status" value="2"/>
</dbReference>
<proteinExistence type="inferred from homology"/>
<evidence type="ECO:0000256" key="2">
    <source>
        <dbReference type="ARBA" id="ARBA00022525"/>
    </source>
</evidence>
<evidence type="ECO:0000256" key="1">
    <source>
        <dbReference type="ARBA" id="ARBA00007257"/>
    </source>
</evidence>
<dbReference type="PANTHER" id="PTHR36108">
    <property type="entry name" value="COLOSSIN-B-RELATED"/>
    <property type="match status" value="1"/>
</dbReference>
<dbReference type="GO" id="GO:0005518">
    <property type="term" value="F:collagen binding"/>
    <property type="evidence" value="ECO:0007669"/>
    <property type="project" value="InterPro"/>
</dbReference>
<dbReference type="PANTHER" id="PTHR36108:SF13">
    <property type="entry name" value="COLOSSIN-B-RELATED"/>
    <property type="match status" value="1"/>
</dbReference>
<organism evidence="9 10">
    <name type="scientific">Listeria aquatica</name>
    <dbReference type="NCBI Taxonomy" id="1494960"/>
    <lineage>
        <taxon>Bacteria</taxon>
        <taxon>Bacillati</taxon>
        <taxon>Bacillota</taxon>
        <taxon>Bacilli</taxon>
        <taxon>Bacillales</taxon>
        <taxon>Listeriaceae</taxon>
        <taxon>Listeria</taxon>
    </lineage>
</organism>
<evidence type="ECO:0000256" key="5">
    <source>
        <dbReference type="SAM" id="Phobius"/>
    </source>
</evidence>
<sequence>MKKIIGILVISLLVLGSILDFVSNNHFVKAKEEDDPGVTLLAPETLTSRQQTEIRVTLSASAGKLEKDGEIQIKIPKNTVAQVSDLTNNLLLGDPFYLPDSAVTEDNAGNYVLHVAYHHSKINPIEATGQTFTIKYGTPVFKDGAPDSATYEATLYKAGIKMSTATDKSKIKKDISGLPLLSKMSTRPHKDINGENVAIMSTSAPSSNVFAILVNYNQQEIPNAVLEDVIPEQTELIDPIKYISASGNATPSQHIRIAEVTERDDAGLPIAWKYVTSEFIDKISTSSSGFKINFGTISPNKSYVVMYAQQVDINATASDFGVKYNQAILKSNGTTLRTATEPLALDTLSYESIGLIKRVNQETISTTGGSFIYSLNLSSKVGTIPAGSEIVDPLPDHTSFSNTVEPSSEYFSNGTYDSTTNTVKYTLLKDLTEGEQKKIQFKVNYHNSAAKEGYKITNKAYINYAGTKIYSNDATTTVKGTAVLKKLDNLTHKPLANALFNVVNAEGKVVKEKLRSDANGQVNTGLLEPGKYSFVEVAAPDGYILDATPIPFTVRPSEENTLQLEKSNVEGVQISGSKTWLDNQDAAQKRPSSITIELYQNSKKVQSKKVSESDNWKYTFTSLPKYDSEGNEYKYTLKEAPVEGYQTIQTGNDFTNVYKPVENQIAVPIKIDPSNTVPANPTVIDPIPPKMSDPKTETKKSLPRTGDTYRSDLLLIFTGFITFIGTFIFIRRNNRRTEK</sequence>
<dbReference type="Pfam" id="PF05738">
    <property type="entry name" value="Cna_B"/>
    <property type="match status" value="1"/>
</dbReference>
<feature type="domain" description="SpaA-like prealbumin fold" evidence="8">
    <location>
        <begin position="482"/>
        <end position="565"/>
    </location>
</feature>
<evidence type="ECO:0000259" key="6">
    <source>
        <dbReference type="Pfam" id="PF05737"/>
    </source>
</evidence>
<comment type="caution">
    <text evidence="9">The sequence shown here is derived from an EMBL/GenBank/DDBJ whole genome shotgun (WGS) entry which is preliminary data.</text>
</comment>
<accession>A0A841ZQ52</accession>
<evidence type="ECO:0000313" key="10">
    <source>
        <dbReference type="Proteomes" id="UP000559885"/>
    </source>
</evidence>
<dbReference type="CDD" id="cd00222">
    <property type="entry name" value="CollagenBindB"/>
    <property type="match status" value="1"/>
</dbReference>
<keyword evidence="5" id="KW-0472">Membrane</keyword>
<evidence type="ECO:0000313" key="9">
    <source>
        <dbReference type="EMBL" id="MBC1522313.1"/>
    </source>
</evidence>
<evidence type="ECO:0000256" key="4">
    <source>
        <dbReference type="SAM" id="MobiDB-lite"/>
    </source>
</evidence>
<dbReference type="Pfam" id="PF17802">
    <property type="entry name" value="SpaA"/>
    <property type="match status" value="1"/>
</dbReference>
<evidence type="ECO:0000256" key="3">
    <source>
        <dbReference type="ARBA" id="ARBA00022729"/>
    </source>
</evidence>
<feature type="domain" description="Collagen binding" evidence="6">
    <location>
        <begin position="211"/>
        <end position="318"/>
    </location>
</feature>
<keyword evidence="2" id="KW-0964">Secreted</keyword>
<dbReference type="InterPro" id="IPR013783">
    <property type="entry name" value="Ig-like_fold"/>
</dbReference>
<dbReference type="AlphaFoldDB" id="A0A841ZQ52"/>
<keyword evidence="5" id="KW-1133">Transmembrane helix</keyword>
<feature type="region of interest" description="Disordered" evidence="4">
    <location>
        <begin position="677"/>
        <end position="704"/>
    </location>
</feature>
<dbReference type="InterPro" id="IPR008456">
    <property type="entry name" value="Collagen-bd_dom"/>
</dbReference>
<evidence type="ECO:0000259" key="7">
    <source>
        <dbReference type="Pfam" id="PF05738"/>
    </source>
</evidence>
<name>A0A841ZQ52_9LIST</name>
<dbReference type="InterPro" id="IPR041033">
    <property type="entry name" value="SpaA_PFL_dom_1"/>
</dbReference>
<dbReference type="Pfam" id="PF05737">
    <property type="entry name" value="Collagen_bind"/>
    <property type="match status" value="1"/>
</dbReference>
<dbReference type="RefSeq" id="WP_185374790.1">
    <property type="nucleotide sequence ID" value="NZ_JAARRM010000006.1"/>
</dbReference>
<evidence type="ECO:0000259" key="8">
    <source>
        <dbReference type="Pfam" id="PF17802"/>
    </source>
</evidence>
<feature type="domain" description="CNA-B" evidence="7">
    <location>
        <begin position="574"/>
        <end position="656"/>
    </location>
</feature>
<gene>
    <name evidence="9" type="ORF">HB912_11715</name>
</gene>